<comment type="caution">
    <text evidence="4">The sequence shown here is derived from an EMBL/GenBank/DDBJ whole genome shotgun (WGS) entry which is preliminary data.</text>
</comment>
<keyword evidence="5" id="KW-1185">Reference proteome</keyword>
<dbReference type="PROSITE" id="PS51257">
    <property type="entry name" value="PROKAR_LIPOPROTEIN"/>
    <property type="match status" value="1"/>
</dbReference>
<dbReference type="InterPro" id="IPR025303">
    <property type="entry name" value="PdaC"/>
</dbReference>
<dbReference type="Pfam" id="PF11738">
    <property type="entry name" value="DUF3298"/>
    <property type="match status" value="1"/>
</dbReference>
<dbReference type="Gene3D" id="3.30.565.40">
    <property type="entry name" value="Fervidobacterium nodosum Rt17-B1 like"/>
    <property type="match status" value="1"/>
</dbReference>
<dbReference type="RefSeq" id="WP_099154006.1">
    <property type="nucleotide sequence ID" value="NZ_PDUD01000038.1"/>
</dbReference>
<dbReference type="InterPro" id="IPR021729">
    <property type="entry name" value="DUF3298"/>
</dbReference>
<dbReference type="Pfam" id="PF13739">
    <property type="entry name" value="PdaC"/>
    <property type="match status" value="1"/>
</dbReference>
<evidence type="ECO:0000313" key="4">
    <source>
        <dbReference type="EMBL" id="PHN02677.1"/>
    </source>
</evidence>
<gene>
    <name evidence="4" type="ORF">CRP01_31280</name>
</gene>
<keyword evidence="1" id="KW-0732">Signal</keyword>
<dbReference type="EMBL" id="PDUD01000038">
    <property type="protein sequence ID" value="PHN02677.1"/>
    <property type="molecule type" value="Genomic_DNA"/>
</dbReference>
<dbReference type="AlphaFoldDB" id="A0A2D0N2J6"/>
<dbReference type="Proteomes" id="UP000223913">
    <property type="component" value="Unassembled WGS sequence"/>
</dbReference>
<reference evidence="4 5" key="1">
    <citation type="submission" date="2017-10" db="EMBL/GenBank/DDBJ databases">
        <title>The draft genome sequence of Lewinella nigricans NBRC 102662.</title>
        <authorList>
            <person name="Wang K."/>
        </authorList>
    </citation>
    <scope>NUCLEOTIDE SEQUENCE [LARGE SCALE GENOMIC DNA]</scope>
    <source>
        <strain evidence="4 5">NBRC 102662</strain>
    </source>
</reference>
<protein>
    <recommendedName>
        <fullName evidence="6">DUF3298 domain-containing protein</fullName>
    </recommendedName>
</protein>
<dbReference type="OrthoDB" id="594879at2"/>
<proteinExistence type="predicted"/>
<feature type="domain" description="Deacetylase PdaC" evidence="3">
    <location>
        <begin position="58"/>
        <end position="166"/>
    </location>
</feature>
<feature type="domain" description="DUF3298" evidence="2">
    <location>
        <begin position="186"/>
        <end position="262"/>
    </location>
</feature>
<evidence type="ECO:0000313" key="5">
    <source>
        <dbReference type="Proteomes" id="UP000223913"/>
    </source>
</evidence>
<dbReference type="InterPro" id="IPR037126">
    <property type="entry name" value="PdaC/RsiV-like_sf"/>
</dbReference>
<evidence type="ECO:0000259" key="3">
    <source>
        <dbReference type="Pfam" id="PF13739"/>
    </source>
</evidence>
<evidence type="ECO:0000259" key="2">
    <source>
        <dbReference type="Pfam" id="PF11738"/>
    </source>
</evidence>
<accession>A0A2D0N2J6</accession>
<sequence length="271" mass="30633">MKHVIKKSKYVPLVLLLFLFACQSDPDDQQATDYSQTGQEITIEQKTFAKESSYCQQDSTHCMRINASYPYLVTGPSAVIQAINDTIAYHLKSNLAVFAVDQSELDGSLDSIADAYILDFEQLMQETPDYPFAWEIEVEGSILHKSAKVLSVALNAYSYTGGAHPNIFLDLINFDLTNGKKLNLRDIFTDEDKLRAVVEKKFREVREIEPSISIADAGFFWGDSFSLPQNFALQEEGVYFHYNPYEAAAYALGSTEFTIPYEDLKEVIRQP</sequence>
<evidence type="ECO:0000256" key="1">
    <source>
        <dbReference type="SAM" id="SignalP"/>
    </source>
</evidence>
<organism evidence="4 5">
    <name type="scientific">Flavilitoribacter nigricans (strain ATCC 23147 / DSM 23189 / NBRC 102662 / NCIMB 1420 / SS-2)</name>
    <name type="common">Lewinella nigricans</name>
    <dbReference type="NCBI Taxonomy" id="1122177"/>
    <lineage>
        <taxon>Bacteria</taxon>
        <taxon>Pseudomonadati</taxon>
        <taxon>Bacteroidota</taxon>
        <taxon>Saprospiria</taxon>
        <taxon>Saprospirales</taxon>
        <taxon>Lewinellaceae</taxon>
        <taxon>Flavilitoribacter</taxon>
    </lineage>
</organism>
<feature type="chain" id="PRO_5013288308" description="DUF3298 domain-containing protein" evidence="1">
    <location>
        <begin position="27"/>
        <end position="271"/>
    </location>
</feature>
<dbReference type="Gene3D" id="3.90.640.20">
    <property type="entry name" value="Heat-shock cognate protein, ATPase"/>
    <property type="match status" value="1"/>
</dbReference>
<evidence type="ECO:0008006" key="6">
    <source>
        <dbReference type="Google" id="ProtNLM"/>
    </source>
</evidence>
<name>A0A2D0N2J6_FLAN2</name>
<feature type="signal peptide" evidence="1">
    <location>
        <begin position="1"/>
        <end position="26"/>
    </location>
</feature>